<evidence type="ECO:0000313" key="3">
    <source>
        <dbReference type="Proteomes" id="UP001465331"/>
    </source>
</evidence>
<name>A0ABV2A813_9GAMM</name>
<dbReference type="SUPFAM" id="SSF55718">
    <property type="entry name" value="SCP-like"/>
    <property type="match status" value="1"/>
</dbReference>
<dbReference type="Pfam" id="PF02036">
    <property type="entry name" value="SCP2"/>
    <property type="match status" value="1"/>
</dbReference>
<accession>A0ABV2A813</accession>
<feature type="domain" description="SCP2" evidence="1">
    <location>
        <begin position="29"/>
        <end position="109"/>
    </location>
</feature>
<dbReference type="Proteomes" id="UP001465331">
    <property type="component" value="Unassembled WGS sequence"/>
</dbReference>
<dbReference type="RefSeq" id="WP_352887842.1">
    <property type="nucleotide sequence ID" value="NZ_JBEPIJ010000004.1"/>
</dbReference>
<gene>
    <name evidence="2" type="ORF">ABSH63_04580</name>
</gene>
<reference evidence="2 3" key="1">
    <citation type="submission" date="2024-06" db="EMBL/GenBank/DDBJ databases">
        <authorList>
            <person name="Li Z."/>
            <person name="Jiang Y."/>
        </authorList>
    </citation>
    <scope>NUCLEOTIDE SEQUENCE [LARGE SCALE GENOMIC DNA]</scope>
    <source>
        <strain evidence="2 3">HSW-8</strain>
    </source>
</reference>
<dbReference type="InterPro" id="IPR036527">
    <property type="entry name" value="SCP2_sterol-bd_dom_sf"/>
</dbReference>
<sequence>MNFIEGDFKMSGNNLVHKLPSVFNAEAGADVDCVIQFHLSEPAYVSITGGSCTSHAGIAEAPDLSLTMADDFLEPLLRGEVNGMAALMTGKLKFSGDMALAQRISTLFDMDKL</sequence>
<proteinExistence type="predicted"/>
<organism evidence="2 3">
    <name type="scientific">Sinimarinibacterium thermocellulolyticum</name>
    <dbReference type="NCBI Taxonomy" id="3170016"/>
    <lineage>
        <taxon>Bacteria</taxon>
        <taxon>Pseudomonadati</taxon>
        <taxon>Pseudomonadota</taxon>
        <taxon>Gammaproteobacteria</taxon>
        <taxon>Nevskiales</taxon>
        <taxon>Nevskiaceae</taxon>
        <taxon>Sinimarinibacterium</taxon>
    </lineage>
</organism>
<dbReference type="Gene3D" id="3.30.1050.10">
    <property type="entry name" value="SCP2 sterol-binding domain"/>
    <property type="match status" value="1"/>
</dbReference>
<protein>
    <submittedName>
        <fullName evidence="2">SCP2 sterol-binding domain-containing protein</fullName>
    </submittedName>
</protein>
<evidence type="ECO:0000313" key="2">
    <source>
        <dbReference type="EMBL" id="MES0873289.1"/>
    </source>
</evidence>
<comment type="caution">
    <text evidence="2">The sequence shown here is derived from an EMBL/GenBank/DDBJ whole genome shotgun (WGS) entry which is preliminary data.</text>
</comment>
<evidence type="ECO:0000259" key="1">
    <source>
        <dbReference type="Pfam" id="PF02036"/>
    </source>
</evidence>
<dbReference type="InterPro" id="IPR003033">
    <property type="entry name" value="SCP2_sterol-bd_dom"/>
</dbReference>
<dbReference type="EMBL" id="JBEPIJ010000004">
    <property type="protein sequence ID" value="MES0873289.1"/>
    <property type="molecule type" value="Genomic_DNA"/>
</dbReference>
<keyword evidence="3" id="KW-1185">Reference proteome</keyword>